<dbReference type="InterPro" id="IPR007018">
    <property type="entry name" value="Mediator_Med6"/>
</dbReference>
<evidence type="ECO:0000256" key="8">
    <source>
        <dbReference type="RuleBase" id="RU364143"/>
    </source>
</evidence>
<dbReference type="GO" id="GO:0006357">
    <property type="term" value="P:regulation of transcription by RNA polymerase II"/>
    <property type="evidence" value="ECO:0007669"/>
    <property type="project" value="InterPro"/>
</dbReference>
<sequence length="195" mass="22407">MNQDLSEIQWRMPEWITAMGGLSTYNILEYFSQSPFYDRSSNNQALKMQTQFSDFGDFQKNLLKMKGIEYAVVKEGPEHWIIAKQHRVSETLAFPLTYYFVIWENVYQAPDLHSILSSRMLNTMRSLSQALDEVSSAVQWDARTGYSYKQPKETNAPNQKQLHDDMVLRGILFNAAVQLNTGDPAHPATVPPKQP</sequence>
<evidence type="ECO:0000256" key="1">
    <source>
        <dbReference type="ARBA" id="ARBA00004123"/>
    </source>
</evidence>
<organism evidence="9 10">
    <name type="scientific">Neolecta irregularis (strain DAH-3)</name>
    <dbReference type="NCBI Taxonomy" id="1198029"/>
    <lineage>
        <taxon>Eukaryota</taxon>
        <taxon>Fungi</taxon>
        <taxon>Dikarya</taxon>
        <taxon>Ascomycota</taxon>
        <taxon>Taphrinomycotina</taxon>
        <taxon>Neolectales</taxon>
        <taxon>Neolectaceae</taxon>
        <taxon>Neolecta</taxon>
    </lineage>
</organism>
<keyword evidence="10" id="KW-1185">Reference proteome</keyword>
<dbReference type="Pfam" id="PF04934">
    <property type="entry name" value="Med6"/>
    <property type="match status" value="1"/>
</dbReference>
<dbReference type="GO" id="GO:0003713">
    <property type="term" value="F:transcription coactivator activity"/>
    <property type="evidence" value="ECO:0007669"/>
    <property type="project" value="EnsemblFungi"/>
</dbReference>
<dbReference type="AlphaFoldDB" id="A0A1U7LQJ5"/>
<evidence type="ECO:0000256" key="6">
    <source>
        <dbReference type="ARBA" id="ARBA00023242"/>
    </source>
</evidence>
<keyword evidence="6 8" id="KW-0539">Nucleus</keyword>
<keyword evidence="5 8" id="KW-0804">Transcription</keyword>
<gene>
    <name evidence="8" type="primary">MED6</name>
    <name evidence="9" type="ORF">NEOLI_003246</name>
</gene>
<comment type="caution">
    <text evidence="9">The sequence shown here is derived from an EMBL/GenBank/DDBJ whole genome shotgun (WGS) entry which is preliminary data.</text>
</comment>
<dbReference type="EMBL" id="LXFE01000561">
    <property type="protein sequence ID" value="OLL24935.1"/>
    <property type="molecule type" value="Genomic_DNA"/>
</dbReference>
<evidence type="ECO:0000256" key="5">
    <source>
        <dbReference type="ARBA" id="ARBA00023163"/>
    </source>
</evidence>
<evidence type="ECO:0000313" key="9">
    <source>
        <dbReference type="EMBL" id="OLL24935.1"/>
    </source>
</evidence>
<name>A0A1U7LQJ5_NEOID</name>
<dbReference type="OrthoDB" id="344220at2759"/>
<comment type="similarity">
    <text evidence="2 8">Belongs to the Mediator complex subunit 6 family.</text>
</comment>
<dbReference type="Gene3D" id="3.10.450.580">
    <property type="entry name" value="Mediator complex, subunit Med6"/>
    <property type="match status" value="1"/>
</dbReference>
<dbReference type="GO" id="GO:0016592">
    <property type="term" value="C:mediator complex"/>
    <property type="evidence" value="ECO:0007669"/>
    <property type="project" value="EnsemblFungi"/>
</dbReference>
<comment type="subunit">
    <text evidence="8">Component of the Mediator complex.</text>
</comment>
<dbReference type="STRING" id="1198029.A0A1U7LQJ5"/>
<evidence type="ECO:0000256" key="4">
    <source>
        <dbReference type="ARBA" id="ARBA00023015"/>
    </source>
</evidence>
<reference evidence="9 10" key="1">
    <citation type="submission" date="2016-04" db="EMBL/GenBank/DDBJ databases">
        <title>Evolutionary innovation and constraint leading to complex multicellularity in the Ascomycota.</title>
        <authorList>
            <person name="Cisse O."/>
            <person name="Nguyen A."/>
            <person name="Hewitt D.A."/>
            <person name="Jedd G."/>
            <person name="Stajich J.E."/>
        </authorList>
    </citation>
    <scope>NUCLEOTIDE SEQUENCE [LARGE SCALE GENOMIC DNA]</scope>
    <source>
        <strain evidence="9 10">DAH-3</strain>
    </source>
</reference>
<protein>
    <recommendedName>
        <fullName evidence="3 8">Mediator of RNA polymerase II transcription subunit 6</fullName>
    </recommendedName>
    <alternativeName>
        <fullName evidence="7 8">Mediator complex subunit 6</fullName>
    </alternativeName>
</protein>
<dbReference type="OMA" id="ERPPFLW"/>
<comment type="subcellular location">
    <subcellularLocation>
        <location evidence="1 8">Nucleus</location>
    </subcellularLocation>
</comment>
<evidence type="ECO:0000256" key="3">
    <source>
        <dbReference type="ARBA" id="ARBA00020634"/>
    </source>
</evidence>
<evidence type="ECO:0000256" key="2">
    <source>
        <dbReference type="ARBA" id="ARBA00007526"/>
    </source>
</evidence>
<dbReference type="PANTHER" id="PTHR13104">
    <property type="entry name" value="MED-6-RELATED"/>
    <property type="match status" value="1"/>
</dbReference>
<accession>A0A1U7LQJ5</accession>
<proteinExistence type="inferred from homology"/>
<keyword evidence="8" id="KW-0010">Activator</keyword>
<keyword evidence="4 8" id="KW-0805">Transcription regulation</keyword>
<dbReference type="Proteomes" id="UP000186594">
    <property type="component" value="Unassembled WGS sequence"/>
</dbReference>
<dbReference type="InterPro" id="IPR038566">
    <property type="entry name" value="Mediator_Med6_sf"/>
</dbReference>
<evidence type="ECO:0000313" key="10">
    <source>
        <dbReference type="Proteomes" id="UP000186594"/>
    </source>
</evidence>
<evidence type="ECO:0000256" key="7">
    <source>
        <dbReference type="ARBA" id="ARBA00031259"/>
    </source>
</evidence>
<comment type="function">
    <text evidence="8">Component of the Mediator complex, a coactivator involved in the regulated transcription of nearly all RNA polymerase II-dependent genes. Mediator functions as a bridge to convey information from gene-specific regulatory proteins to the basal RNA polymerase II transcription machinery. Mediator is recruited to promoters by direct interactions with regulatory proteins and serves as a scaffold for the assembly of a functional preinitiation complex with RNA polymerase II and the general transcription factors.</text>
</comment>